<dbReference type="EC" id="2.7.9.-" evidence="4"/>
<reference evidence="4 5" key="1">
    <citation type="submission" date="2015-02" db="EMBL/GenBank/DDBJ databases">
        <title>Single-cell genomics of uncultivated deep-branching MTB reveals a conserved set of magnetosome genes.</title>
        <authorList>
            <person name="Kolinko S."/>
            <person name="Richter M."/>
            <person name="Glockner F.O."/>
            <person name="Brachmann A."/>
            <person name="Schuler D."/>
        </authorList>
    </citation>
    <scope>NUCLEOTIDE SEQUENCE [LARGE SCALE GENOMIC DNA]</scope>
    <source>
        <strain evidence="4">SKK-01</strain>
    </source>
</reference>
<dbReference type="Pfam" id="PF00391">
    <property type="entry name" value="PEP-utilizers"/>
    <property type="match status" value="1"/>
</dbReference>
<dbReference type="InterPro" id="IPR008279">
    <property type="entry name" value="PEP-util_enz_mobile_dom"/>
</dbReference>
<dbReference type="Gene3D" id="3.30.470.20">
    <property type="entry name" value="ATP-grasp fold, B domain"/>
    <property type="match status" value="1"/>
</dbReference>
<dbReference type="Pfam" id="PF01326">
    <property type="entry name" value="PPDK_N"/>
    <property type="match status" value="1"/>
</dbReference>
<dbReference type="Proteomes" id="UP000033428">
    <property type="component" value="Unassembled WGS sequence"/>
</dbReference>
<dbReference type="PANTHER" id="PTHR22931">
    <property type="entry name" value="PHOSPHOENOLPYRUVATE DIKINASE-RELATED"/>
    <property type="match status" value="1"/>
</dbReference>
<dbReference type="SUPFAM" id="SSF52009">
    <property type="entry name" value="Phosphohistidine domain"/>
    <property type="match status" value="1"/>
</dbReference>
<evidence type="ECO:0000256" key="1">
    <source>
        <dbReference type="SAM" id="MobiDB-lite"/>
    </source>
</evidence>
<dbReference type="InterPro" id="IPR010121">
    <property type="entry name" value="Pyruvate_phosphate_dikinase"/>
</dbReference>
<dbReference type="Gene3D" id="3.30.1490.20">
    <property type="entry name" value="ATP-grasp fold, A domain"/>
    <property type="match status" value="1"/>
</dbReference>
<comment type="caution">
    <text evidence="4">The sequence shown here is derived from an EMBL/GenBank/DDBJ whole genome shotgun (WGS) entry which is preliminary data.</text>
</comment>
<dbReference type="InterPro" id="IPR013815">
    <property type="entry name" value="ATP_grasp_subdomain_1"/>
</dbReference>
<dbReference type="PATRIC" id="fig|1609969.3.peg.1269"/>
<protein>
    <submittedName>
        <fullName evidence="4">Pyruvate phosphate dikinase, PEP/pyruvate-binding domain protein</fullName>
        <ecNumber evidence="4">2.7.9.-</ecNumber>
    </submittedName>
</protein>
<dbReference type="EMBL" id="JYNY01000232">
    <property type="protein sequence ID" value="KJJ84950.1"/>
    <property type="molecule type" value="Genomic_DNA"/>
</dbReference>
<dbReference type="GO" id="GO:0050242">
    <property type="term" value="F:pyruvate, phosphate dikinase activity"/>
    <property type="evidence" value="ECO:0007669"/>
    <property type="project" value="InterPro"/>
</dbReference>
<keyword evidence="5" id="KW-1185">Reference proteome</keyword>
<dbReference type="PANTHER" id="PTHR22931:SF9">
    <property type="entry name" value="PYRUVATE, PHOSPHATE DIKINASE 1, CHLOROPLASTIC"/>
    <property type="match status" value="1"/>
</dbReference>
<evidence type="ECO:0000259" key="2">
    <source>
        <dbReference type="Pfam" id="PF00391"/>
    </source>
</evidence>
<evidence type="ECO:0000313" key="5">
    <source>
        <dbReference type="Proteomes" id="UP000033428"/>
    </source>
</evidence>
<dbReference type="SUPFAM" id="SSF56059">
    <property type="entry name" value="Glutathione synthetase ATP-binding domain-like"/>
    <property type="match status" value="2"/>
</dbReference>
<name>A0A0F0CU36_9BACT</name>
<evidence type="ECO:0000259" key="3">
    <source>
        <dbReference type="Pfam" id="PF01326"/>
    </source>
</evidence>
<sequence>MKQFRCIFIIALILTALGYCAGLKYFFSTDRAEGILNVLDIQNFDLPEYLGDIKYRYKGGPDKLIIHVQDAHTNYECQKKINDIIDRCVRHYGIDLINLEGGAGSYNLDVFKEVKNKDIRMDIADYFLRNGEMNGAEVFAVHNMGEVTLWGIEDKELYLKNLKVFRDSLTFKKEAKKYIGQLSEALSEIKRVVYSKELIGADKIFEGYKNQDIEFLEYLKFLLKISKEKGVDKKYFVNVDILEQSLLKEKTIDFDRADKDAKIIAEELEKKFSKYEKNKFIEKTLDYKADRISRKDYYEYLVSSAKAINFNIKNYINLKQYIEYVSLYEKVDHAQTAEELSRLEDMVKEKLFREPREREIDDLSNRVGIIKNIFDFSLTVSQYKSYLSKRPDFSIKFFIDIINRFSSAHNLKINLDKNIGNLDIYRERIEDFFKISFARDSAFLSNLRFTELSNGSSAAIMMTGGFHTDNLLKLFESNGISYVSIMPRFRSGKEETHYFKFLAGGMPDIITKFNSLLVSTSMIQIASKFNALGESVWGAGVIQAGKAAIEALDKLIQEEILKAGEAKGHKVIENIKSVGNINLVDGKVNVSFKMSDGSIKTILYESAFLHEKKNNVESVFKGESFDFYTSNDTSPTFLTMEQIGEKLKAAAGDVFSFVICEIIGKDNSKTIKIAMGPSTVFHSVLMKNIQQSPLYESAGASNVKWIHGTLSGANPNFNFQFKDKNAPTEEENASKVRMESAFQNLMDSINTGAVRIENPSKSVIFQDRITGEVIEYAPAKEGAMHSNIIRALNVEFAEGIKSLYKGNAPQVGSILDIINNKSNGSLYKIENGAVTVNTKYKNKIQKISEQLALLELVSKKNEDNIGFEDGLKSIFYDYSADNVDFFTVVRGAEKFSGKNIAITQFESSKDFELFAMANSDLYKALKNAYGSNVISKFYAGDKGLSYFKDVDVLDSNMDIVDITNKDELNKLVKGSERFLGALGGKGAGLLDMKHQKGLPVPDAFIITTNAFRKWYKVWNERFSEEVEKREKKQGMALSEQEKEEIQKNMPLLLNDSDELKDLKNSILEFFKKLREQNNSRPVSVRSGAPLSMPGAMDTILDIYDEKSLISAVEAVFRSWDSIDAKSGRRTSGFLVPDNLGTAVNIQIMRYASVPKYTKDVRNEKGNIIHEAGDVKQDVIDYLSKQSGLEIDTKNSFSGILNTRNSTSGENVFEANWARSLGEELVSGLEEGKNWNDLEKDFGEIAGELSKYAKVLEEYYGFPQDIEFTVENGKLYILQTRNMQVDGDMGIKFIRDLTLEKINKIKEDRAVSDAIKNEKIKILKEKAYETAKPYLETFQKSSLKMPLKDSELYRQILLSQGKPASNGAVSGELVMSSNALRELRSREKMNDTADNPRPFILVMEETEKGDMSAIELASGVIFLSGGTTSHAANVARKLKKPAVVATDILVNKNGYLVKANESITISRESCADYDGLWGDLVKLGYLDSKGNVLGKAGLVKGYQEINWEEFTKKDYTELQKEDIYTRLIGARMNVFYSIDGKTGEIAKGREPIIFSKISQDDLSKINSYDSMISVIEKVAEEYAKKQKDIIKKEFTLKEVKEGIILSGIKELENRMEQLQDGDVLKFTIGDFRVGDTAVPYFNAGESSRDFSSLHAEGDETDGISHLAEGFIKRIGNETVIIFKPAEKFNSAGYLPVESYFALLKAGKDFKQMLERNSDFLNIFKGSKIISDVHDNISKAIEKYNKEYHSKFVLYGNSISKIMREKGIVSKINETNEIEQLKEIMKLELVVKAAEINELYIFMNSNVGETSRYKDNEIYDYEYRTSTEREKIEKKKGKKPRPATPENITRDERNINEYKINNLKENDSLNFVIGFDSLRLKMWRFMPRFILAESKMDDHGSGLFMKEFTPENGKTGVICNGKISIIDGKKQISFEVMNDVQAGSEKEEIPSSQKVVYLAKGIKFFLEMLESNTDLLRGFYGYEINNPFLNLEALIKNYNLKDAEGRYLTPAQVKEEILKEDERIKNMPSATKKPGLDLSSRRDFAGITEEDFNKIVNLKEINNELYLRVSLANAMELNKNDYKANKEDAEFGNEIIFNIKDNEGFVKIAKDIGIREVSMDIFGRSVNLYLSSELEIAPDTIKDLMEQAIKDARGNIDNIPKNLVIGLVDESYSLFVDRASHGFIGINKILIDRFKGDNEKNARNIIIKIGLSRFISKALTGENGITPEFQSEQNKRDIDFAVKSFAGQDKETRNAFNKFFTDNVLRSVFPELVNSRLIEMSKDKVSDVAKSCRDVLSLVRPNNAPTYIFVEADTNDELFNGAEYVKVNNKTARYISREYGANLKIYFLSVHEMNKKIEDVTSRKNFKENDNARILVFANSEVDIDGRISREFNERMEKYKTLAGEVARERETVSKMAAMVPGNFLTENMNNKFSIVALSSLGIGIADFSRMSESERNGELGSVMGKEIQSLFLQLVESPSSFNSYDTKKLLDALIKGNIFMKIQRINYGEIKEYIQAEAAVLESL</sequence>
<keyword evidence="4" id="KW-0808">Transferase</keyword>
<dbReference type="GO" id="GO:0005524">
    <property type="term" value="F:ATP binding"/>
    <property type="evidence" value="ECO:0007669"/>
    <property type="project" value="InterPro"/>
</dbReference>
<feature type="domain" description="Pyruvate phosphate dikinase AMP/ATP-binding" evidence="3">
    <location>
        <begin position="981"/>
        <end position="1285"/>
    </location>
</feature>
<dbReference type="Gene3D" id="3.50.30.10">
    <property type="entry name" value="Phosphohistidine domain"/>
    <property type="match status" value="1"/>
</dbReference>
<gene>
    <name evidence="4" type="ORF">OMAG_001180</name>
</gene>
<organism evidence="4 5">
    <name type="scientific">Candidatus Omnitrophus magneticus</name>
    <dbReference type="NCBI Taxonomy" id="1609969"/>
    <lineage>
        <taxon>Bacteria</taxon>
        <taxon>Pseudomonadati</taxon>
        <taxon>Candidatus Omnitrophota</taxon>
        <taxon>Candidatus Omnitrophus</taxon>
    </lineage>
</organism>
<keyword evidence="4" id="KW-0670">Pyruvate</keyword>
<dbReference type="GO" id="GO:0016301">
    <property type="term" value="F:kinase activity"/>
    <property type="evidence" value="ECO:0007669"/>
    <property type="project" value="UniProtKB-KW"/>
</dbReference>
<proteinExistence type="predicted"/>
<dbReference type="InterPro" id="IPR036637">
    <property type="entry name" value="Phosphohistidine_dom_sf"/>
</dbReference>
<keyword evidence="4" id="KW-0418">Kinase</keyword>
<accession>A0A0F0CU36</accession>
<feature type="region of interest" description="Disordered" evidence="1">
    <location>
        <begin position="1827"/>
        <end position="1846"/>
    </location>
</feature>
<feature type="domain" description="PEP-utilising enzyme mobile" evidence="2">
    <location>
        <begin position="1397"/>
        <end position="1449"/>
    </location>
</feature>
<evidence type="ECO:0000313" key="4">
    <source>
        <dbReference type="EMBL" id="KJJ84950.1"/>
    </source>
</evidence>
<dbReference type="InterPro" id="IPR002192">
    <property type="entry name" value="PPDK_AMP/ATP-bd"/>
</dbReference>